<feature type="region of interest" description="Disordered" evidence="1">
    <location>
        <begin position="1"/>
        <end position="72"/>
    </location>
</feature>
<sequence length="72" mass="7664">MGERTDTQKSGSQMKEQESKISPQDCSPPSRRGTANHNLIDGSPRSVGPSGRGAPRGPGQVEAVRLEGTMSW</sequence>
<dbReference type="Proteomes" id="UP001469553">
    <property type="component" value="Unassembled WGS sequence"/>
</dbReference>
<accession>A0ABV0XNB5</accession>
<keyword evidence="3" id="KW-1185">Reference proteome</keyword>
<name>A0ABV0XNB5_9TELE</name>
<organism evidence="2 3">
    <name type="scientific">Ameca splendens</name>
    <dbReference type="NCBI Taxonomy" id="208324"/>
    <lineage>
        <taxon>Eukaryota</taxon>
        <taxon>Metazoa</taxon>
        <taxon>Chordata</taxon>
        <taxon>Craniata</taxon>
        <taxon>Vertebrata</taxon>
        <taxon>Euteleostomi</taxon>
        <taxon>Actinopterygii</taxon>
        <taxon>Neopterygii</taxon>
        <taxon>Teleostei</taxon>
        <taxon>Neoteleostei</taxon>
        <taxon>Acanthomorphata</taxon>
        <taxon>Ovalentaria</taxon>
        <taxon>Atherinomorphae</taxon>
        <taxon>Cyprinodontiformes</taxon>
        <taxon>Goodeidae</taxon>
        <taxon>Ameca</taxon>
    </lineage>
</organism>
<protein>
    <submittedName>
        <fullName evidence="2">Uncharacterized protein</fullName>
    </submittedName>
</protein>
<feature type="compositionally biased region" description="Polar residues" evidence="1">
    <location>
        <begin position="8"/>
        <end position="37"/>
    </location>
</feature>
<gene>
    <name evidence="2" type="ORF">AMECASPLE_006214</name>
</gene>
<evidence type="ECO:0000313" key="3">
    <source>
        <dbReference type="Proteomes" id="UP001469553"/>
    </source>
</evidence>
<comment type="caution">
    <text evidence="2">The sequence shown here is derived from an EMBL/GenBank/DDBJ whole genome shotgun (WGS) entry which is preliminary data.</text>
</comment>
<dbReference type="EMBL" id="JAHRIP010009700">
    <property type="protein sequence ID" value="MEQ2282958.1"/>
    <property type="molecule type" value="Genomic_DNA"/>
</dbReference>
<evidence type="ECO:0000256" key="1">
    <source>
        <dbReference type="SAM" id="MobiDB-lite"/>
    </source>
</evidence>
<reference evidence="2 3" key="1">
    <citation type="submission" date="2021-06" db="EMBL/GenBank/DDBJ databases">
        <authorList>
            <person name="Palmer J.M."/>
        </authorList>
    </citation>
    <scope>NUCLEOTIDE SEQUENCE [LARGE SCALE GENOMIC DNA]</scope>
    <source>
        <strain evidence="2 3">AS_MEX2019</strain>
        <tissue evidence="2">Muscle</tissue>
    </source>
</reference>
<evidence type="ECO:0000313" key="2">
    <source>
        <dbReference type="EMBL" id="MEQ2282958.1"/>
    </source>
</evidence>
<proteinExistence type="predicted"/>